<organism evidence="1 2">
    <name type="scientific">Methanoregula boonei (strain DSM 21154 / JCM 14090 / 6A8)</name>
    <dbReference type="NCBI Taxonomy" id="456442"/>
    <lineage>
        <taxon>Archaea</taxon>
        <taxon>Methanobacteriati</taxon>
        <taxon>Methanobacteriota</taxon>
        <taxon>Stenosarchaea group</taxon>
        <taxon>Methanomicrobia</taxon>
        <taxon>Methanomicrobiales</taxon>
        <taxon>Methanoregulaceae</taxon>
        <taxon>Methanoregula</taxon>
    </lineage>
</organism>
<dbReference type="Proteomes" id="UP000002408">
    <property type="component" value="Chromosome"/>
</dbReference>
<name>A7I5C4_METB6</name>
<dbReference type="AlphaFoldDB" id="A7I5C4"/>
<dbReference type="EMBL" id="CP000780">
    <property type="protein sequence ID" value="ABS54935.1"/>
    <property type="molecule type" value="Genomic_DNA"/>
</dbReference>
<gene>
    <name evidence="1" type="ordered locus">Mboo_0416</name>
</gene>
<reference evidence="2" key="1">
    <citation type="journal article" date="2015" name="Microbiology">
        <title>Genome of Methanoregula boonei 6A8 reveals adaptations to oligotrophic peatland environments.</title>
        <authorList>
            <person name="Braeuer S."/>
            <person name="Cadillo-Quiroz H."/>
            <person name="Kyrpides N."/>
            <person name="Woyke T."/>
            <person name="Goodwin L."/>
            <person name="Detter C."/>
            <person name="Podell S."/>
            <person name="Yavitt J.B."/>
            <person name="Zinder S.H."/>
        </authorList>
    </citation>
    <scope>NUCLEOTIDE SEQUENCE [LARGE SCALE GENOMIC DNA]</scope>
    <source>
        <strain evidence="2">DSM 21154 / JCM 14090 / 6A8</strain>
    </source>
</reference>
<dbReference type="KEGG" id="mbn:Mboo_0416"/>
<keyword evidence="2" id="KW-1185">Reference proteome</keyword>
<evidence type="ECO:0000313" key="2">
    <source>
        <dbReference type="Proteomes" id="UP000002408"/>
    </source>
</evidence>
<proteinExistence type="predicted"/>
<evidence type="ECO:0000313" key="1">
    <source>
        <dbReference type="EMBL" id="ABS54935.1"/>
    </source>
</evidence>
<dbReference type="GeneID" id="5410323"/>
<dbReference type="RefSeq" id="WP_011991423.1">
    <property type="nucleotide sequence ID" value="NC_009712.1"/>
</dbReference>
<sequence>MSDTKQADLIKSFVDYLISSQKIEVFNYSIFVNKEKDAFFVNAVPHFPLVRLKVDNDKNKKTIEVALKITGSAADPPADLLDRVCTLGVSVTMDKDGKLRVHTDLAQDAVFAQLPAPVTDAIRNIYSELEKGNAALQSQLQAWYDEHTR</sequence>
<accession>A7I5C4</accession>
<protein>
    <submittedName>
        <fullName evidence="1">Uncharacterized protein</fullName>
    </submittedName>
</protein>
<dbReference type="HOGENOM" id="CLU_1745539_0_0_2"/>